<dbReference type="CDD" id="cd16571">
    <property type="entry name" value="RING-HC_SIAHs"/>
    <property type="match status" value="2"/>
</dbReference>
<proteinExistence type="inferred from homology"/>
<sequence length="893" mass="95809">MVSVSMGHNADKKQVVTIGMDVLDCPVCFEPFKPPIFQCSVGHFICSSCCNKLNKCPGCSRTSFEHCLGMERIVESAVVPCTYADHGCTNKITYFNKKSHEQACSYEPCFCPDSGCGFSGSVATLWKHFTTQHKWPSTEFKYYTPFDLRVKPGAHFLRAGDGQLFVMNMVSVEPVGHGVSLVCIQPNTSESSFRCNVVFSSFTGHHQISTLESVRCSSLSDGLPKNYFCIVPKSPGGGAAVLLRITIDTSCSLNKRKLGEAQHDGDRVVIKKRQSVTMDMEVLHCPVCFQILRPPVFQCDLGHLVCSPCRDNLPAGGKCPSPSCSGTPSVRCVAMERVVNSVEVACAYAEHGCPDKIAYANITEHEKTCPHADHFTAPRHNWPSHKLSYSQLFELRVHPGKNVLIGEEDGALFLLNVSPAAEHAVVSLFSVQPHHGASGFGRSASHFGCSVEFSCFLGHLQCSTLVTVTSSSLSDGMPEELFFSVPELQDSVDGDAGVGVDIRITIDEAVPLFSCVDGMEDDDDEDCDDDGHCEASTLEAVKISSLSDGLPKDRFFSVPKQQDGDAGVVLGITIDDVEDIRKQESRERSMETTSTGSSRQRSSVATIDLDALDCTICYNPLQPPVFQCGVGHVICSSCHGKLLDTSRCHMCSRDGGYRRCVAVDHILYAITVPCPNAAHGCAARTPYHDSHGHAAGCPHAPCFCPEPGCGFAAGATAALLAHFTGTHGWPATVMWRRRAAVGVPLQEGKRVLSLLDDDGRGSHLFLLNVAQAGEAGLVGTVLAVEAAAAAAAHGHGDAPRFECKVSFDRRGTGWRQSSTFGVRSTNLSGGLPADGFAFVAPNPPPAAASVTITLFDISSGEPGSALRPVLPRSRRSRTRLSATTTAAVAVFLR</sequence>
<dbReference type="InterPro" id="IPR049548">
    <property type="entry name" value="Sina-like_RING"/>
</dbReference>
<dbReference type="InterPro" id="IPR052088">
    <property type="entry name" value="E3_ubiquitin-ligase_SINA"/>
</dbReference>
<protein>
    <recommendedName>
        <fullName evidence="4">RING-type E3 ubiquitin transferase</fullName>
        <ecNumber evidence="4">2.3.2.27</ecNumber>
    </recommendedName>
</protein>
<reference evidence="14" key="1">
    <citation type="journal article" date="2009" name="Rice">
        <title>De Novo Next Generation Sequencing of Plant Genomes.</title>
        <authorList>
            <person name="Rounsley S."/>
            <person name="Marri P.R."/>
            <person name="Yu Y."/>
            <person name="He R."/>
            <person name="Sisneros N."/>
            <person name="Goicoechea J.L."/>
            <person name="Lee S.J."/>
            <person name="Angelova A."/>
            <person name="Kudrna D."/>
            <person name="Luo M."/>
            <person name="Affourtit J."/>
            <person name="Desany B."/>
            <person name="Knight J."/>
            <person name="Niazi F."/>
            <person name="Egholm M."/>
            <person name="Wing R.A."/>
        </authorList>
    </citation>
    <scope>NUCLEOTIDE SEQUENCE [LARGE SCALE GENOMIC DNA]</scope>
    <source>
        <strain evidence="14">cv. IRGC 105608</strain>
    </source>
</reference>
<dbReference type="Gramene" id="OBART01G01620.1">
    <property type="protein sequence ID" value="OBART01G01620.1"/>
    <property type="gene ID" value="OBART01G01620"/>
</dbReference>
<keyword evidence="6" id="KW-0479">Metal-binding</keyword>
<dbReference type="InterPro" id="IPR013010">
    <property type="entry name" value="Znf_SIAH"/>
</dbReference>
<evidence type="ECO:0000256" key="7">
    <source>
        <dbReference type="ARBA" id="ARBA00022771"/>
    </source>
</evidence>
<dbReference type="AlphaFoldDB" id="A0A0D3EJ41"/>
<dbReference type="GO" id="GO:0061630">
    <property type="term" value="F:ubiquitin protein ligase activity"/>
    <property type="evidence" value="ECO:0007669"/>
    <property type="project" value="UniProtKB-EC"/>
</dbReference>
<keyword evidence="8" id="KW-0833">Ubl conjugation pathway</keyword>
<keyword evidence="5" id="KW-0808">Transferase</keyword>
<dbReference type="EC" id="2.3.2.27" evidence="4"/>
<dbReference type="EnsemblPlants" id="OBART01G01620.1">
    <property type="protein sequence ID" value="OBART01G01620.1"/>
    <property type="gene ID" value="OBART01G01620"/>
</dbReference>
<feature type="domain" description="SIAH-type" evidence="13">
    <location>
        <begin position="76"/>
        <end position="134"/>
    </location>
</feature>
<reference evidence="14" key="2">
    <citation type="submission" date="2015-03" db="UniProtKB">
        <authorList>
            <consortium name="EnsemblPlants"/>
        </authorList>
    </citation>
    <scope>IDENTIFICATION</scope>
</reference>
<evidence type="ECO:0000256" key="11">
    <source>
        <dbReference type="SAM" id="MobiDB-lite"/>
    </source>
</evidence>
<organism evidence="14">
    <name type="scientific">Oryza barthii</name>
    <dbReference type="NCBI Taxonomy" id="65489"/>
    <lineage>
        <taxon>Eukaryota</taxon>
        <taxon>Viridiplantae</taxon>
        <taxon>Streptophyta</taxon>
        <taxon>Embryophyta</taxon>
        <taxon>Tracheophyta</taxon>
        <taxon>Spermatophyta</taxon>
        <taxon>Magnoliopsida</taxon>
        <taxon>Liliopsida</taxon>
        <taxon>Poales</taxon>
        <taxon>Poaceae</taxon>
        <taxon>BOP clade</taxon>
        <taxon>Oryzoideae</taxon>
        <taxon>Oryzeae</taxon>
        <taxon>Oryzinae</taxon>
        <taxon>Oryza</taxon>
    </lineage>
</organism>
<dbReference type="InterPro" id="IPR001841">
    <property type="entry name" value="Znf_RING"/>
</dbReference>
<evidence type="ECO:0000256" key="2">
    <source>
        <dbReference type="ARBA" id="ARBA00004906"/>
    </source>
</evidence>
<evidence type="ECO:0000259" key="13">
    <source>
        <dbReference type="PROSITE" id="PS51081"/>
    </source>
</evidence>
<dbReference type="GO" id="GO:0016567">
    <property type="term" value="P:protein ubiquitination"/>
    <property type="evidence" value="ECO:0007669"/>
    <property type="project" value="UniProtKB-UniPathway"/>
</dbReference>
<keyword evidence="7 10" id="KW-0863">Zinc-finger</keyword>
<comment type="catalytic activity">
    <reaction evidence="1">
        <text>S-ubiquitinyl-[E2 ubiquitin-conjugating enzyme]-L-cysteine + [acceptor protein]-L-lysine = [E2 ubiquitin-conjugating enzyme]-L-cysteine + N(6)-ubiquitinyl-[acceptor protein]-L-lysine.</text>
        <dbReference type="EC" id="2.3.2.27"/>
    </reaction>
</comment>
<evidence type="ECO:0000313" key="15">
    <source>
        <dbReference type="Proteomes" id="UP000026960"/>
    </source>
</evidence>
<comment type="similarity">
    <text evidence="3">Belongs to the SINA (Seven in absentia) family.</text>
</comment>
<dbReference type="PANTHER" id="PTHR10315">
    <property type="entry name" value="E3 UBIQUITIN PROTEIN LIGASE SIAH"/>
    <property type="match status" value="1"/>
</dbReference>
<feature type="domain" description="SIAH-type" evidence="13">
    <location>
        <begin position="669"/>
        <end position="728"/>
    </location>
</feature>
<dbReference type="Gene3D" id="3.30.40.10">
    <property type="entry name" value="Zinc/RING finger domain, C3HC4 (zinc finger)"/>
    <property type="match status" value="4"/>
</dbReference>
<dbReference type="SUPFAM" id="SSF49599">
    <property type="entry name" value="TRAF domain-like"/>
    <property type="match status" value="3"/>
</dbReference>
<dbReference type="FunFam" id="3.30.40.10:FF:000837">
    <property type="entry name" value="E3 ubiquitin-protein ligase"/>
    <property type="match status" value="1"/>
</dbReference>
<evidence type="ECO:0000256" key="8">
    <source>
        <dbReference type="ARBA" id="ARBA00022786"/>
    </source>
</evidence>
<keyword evidence="9" id="KW-0862">Zinc</keyword>
<name>A0A0D3EJ41_9ORYZ</name>
<evidence type="ECO:0000256" key="1">
    <source>
        <dbReference type="ARBA" id="ARBA00000900"/>
    </source>
</evidence>
<feature type="region of interest" description="Disordered" evidence="11">
    <location>
        <begin position="581"/>
        <end position="601"/>
    </location>
</feature>
<dbReference type="PaxDb" id="65489-OBART01G01620.1"/>
<dbReference type="PROSITE" id="PS50089">
    <property type="entry name" value="ZF_RING_2"/>
    <property type="match status" value="1"/>
</dbReference>
<dbReference type="GO" id="GO:0008270">
    <property type="term" value="F:zinc ion binding"/>
    <property type="evidence" value="ECO:0007669"/>
    <property type="project" value="UniProtKB-KW"/>
</dbReference>
<dbReference type="UniPathway" id="UPA00143"/>
<feature type="domain" description="RING-type" evidence="12">
    <location>
        <begin position="25"/>
        <end position="60"/>
    </location>
</feature>
<dbReference type="eggNOG" id="KOG3002">
    <property type="taxonomic scope" value="Eukaryota"/>
</dbReference>
<accession>A0A0D3EJ41</accession>
<feature type="compositionally biased region" description="Basic and acidic residues" evidence="11">
    <location>
        <begin position="581"/>
        <end position="590"/>
    </location>
</feature>
<feature type="compositionally biased region" description="Low complexity" evidence="11">
    <location>
        <begin position="592"/>
        <end position="601"/>
    </location>
</feature>
<dbReference type="PROSITE" id="PS51081">
    <property type="entry name" value="ZF_SIAH"/>
    <property type="match status" value="2"/>
</dbReference>
<evidence type="ECO:0000256" key="4">
    <source>
        <dbReference type="ARBA" id="ARBA00012483"/>
    </source>
</evidence>
<dbReference type="HOGENOM" id="CLU_369801_0_0_1"/>
<dbReference type="InterPro" id="IPR013083">
    <property type="entry name" value="Znf_RING/FYVE/PHD"/>
</dbReference>
<evidence type="ECO:0000256" key="10">
    <source>
        <dbReference type="PROSITE-ProRule" id="PRU00455"/>
    </source>
</evidence>
<dbReference type="Pfam" id="PF21362">
    <property type="entry name" value="Sina_RING"/>
    <property type="match status" value="3"/>
</dbReference>
<evidence type="ECO:0000313" key="14">
    <source>
        <dbReference type="EnsemblPlants" id="OBART01G01620.1"/>
    </source>
</evidence>
<dbReference type="GO" id="GO:0005737">
    <property type="term" value="C:cytoplasm"/>
    <property type="evidence" value="ECO:0007669"/>
    <property type="project" value="TreeGrafter"/>
</dbReference>
<evidence type="ECO:0000256" key="6">
    <source>
        <dbReference type="ARBA" id="ARBA00022723"/>
    </source>
</evidence>
<evidence type="ECO:0000256" key="9">
    <source>
        <dbReference type="ARBA" id="ARBA00022833"/>
    </source>
</evidence>
<evidence type="ECO:0000259" key="12">
    <source>
        <dbReference type="PROSITE" id="PS50089"/>
    </source>
</evidence>
<dbReference type="STRING" id="65489.A0A0D3EJ41"/>
<evidence type="ECO:0000256" key="5">
    <source>
        <dbReference type="ARBA" id="ARBA00022679"/>
    </source>
</evidence>
<evidence type="ECO:0000256" key="3">
    <source>
        <dbReference type="ARBA" id="ARBA00009119"/>
    </source>
</evidence>
<dbReference type="Pfam" id="PF21361">
    <property type="entry name" value="Sina_ZnF"/>
    <property type="match status" value="1"/>
</dbReference>
<dbReference type="Proteomes" id="UP000026960">
    <property type="component" value="Chromosome 1"/>
</dbReference>
<comment type="pathway">
    <text evidence="2">Protein modification; protein ubiquitination.</text>
</comment>
<dbReference type="PANTHER" id="PTHR10315:SF83">
    <property type="entry name" value="RING-TYPE E3 UBIQUITIN TRANSFERASE"/>
    <property type="match status" value="1"/>
</dbReference>
<keyword evidence="15" id="KW-1185">Reference proteome</keyword>